<reference evidence="1" key="1">
    <citation type="journal article" date="2014" name="Front. Microbiol.">
        <title>High frequency of phylogenetically diverse reductive dehalogenase-homologous genes in deep subseafloor sedimentary metagenomes.</title>
        <authorList>
            <person name="Kawai M."/>
            <person name="Futagami T."/>
            <person name="Toyoda A."/>
            <person name="Takaki Y."/>
            <person name="Nishi S."/>
            <person name="Hori S."/>
            <person name="Arai W."/>
            <person name="Tsubouchi T."/>
            <person name="Morono Y."/>
            <person name="Uchiyama I."/>
            <person name="Ito T."/>
            <person name="Fujiyama A."/>
            <person name="Inagaki F."/>
            <person name="Takami H."/>
        </authorList>
    </citation>
    <scope>NUCLEOTIDE SEQUENCE</scope>
    <source>
        <strain evidence="1">Expedition CK06-06</strain>
    </source>
</reference>
<dbReference type="EMBL" id="BARS01012788">
    <property type="protein sequence ID" value="GAF90186.1"/>
    <property type="molecule type" value="Genomic_DNA"/>
</dbReference>
<feature type="non-terminal residue" evidence="1">
    <location>
        <position position="42"/>
    </location>
</feature>
<organism evidence="1">
    <name type="scientific">marine sediment metagenome</name>
    <dbReference type="NCBI Taxonomy" id="412755"/>
    <lineage>
        <taxon>unclassified sequences</taxon>
        <taxon>metagenomes</taxon>
        <taxon>ecological metagenomes</taxon>
    </lineage>
</organism>
<sequence>MSDTKHKILALVKDDLAAIETALEENLNPHLDLVSQTARHIL</sequence>
<protein>
    <submittedName>
        <fullName evidence="1">Uncharacterized protein</fullName>
    </submittedName>
</protein>
<evidence type="ECO:0000313" key="1">
    <source>
        <dbReference type="EMBL" id="GAF90186.1"/>
    </source>
</evidence>
<name>X0TSK9_9ZZZZ</name>
<proteinExistence type="predicted"/>
<accession>X0TSK9</accession>
<gene>
    <name evidence="1" type="ORF">S01H1_22596</name>
</gene>
<comment type="caution">
    <text evidence="1">The sequence shown here is derived from an EMBL/GenBank/DDBJ whole genome shotgun (WGS) entry which is preliminary data.</text>
</comment>
<dbReference type="AlphaFoldDB" id="X0TSK9"/>